<dbReference type="GeneID" id="95569078"/>
<sequence length="247" mass="27005">MFGKLKASLGIGAAKVDTVLESMSVFQGETLKGIVHIQGGDVEQQIDAINLKLCTEVKVESDDSVSYQDFIIGKIQAVQPFTIQPGENKQVPFEMKLDDETPITALNALKNQCHVWVETTLDIDFAIDPKDRDFVEVKPLPVAGKIISAIEQAGFAMVKADVEKGHLRGSNFSSKSGCYQEIEFRNSGFINKKEIELSFILDGGVMHCLAEVDRSLSMRGDQYVSFTLSLNASDAEIGSAVNRVLSV</sequence>
<dbReference type="EMBL" id="AEVT01000058">
    <property type="protein sequence ID" value="EGA70501.1"/>
    <property type="molecule type" value="Genomic_DNA"/>
</dbReference>
<dbReference type="OrthoDB" id="2351239at2"/>
<name>E8M651_PHOS4</name>
<organism evidence="1 2">
    <name type="scientific">Vibrio sinaloensis DSM 21326</name>
    <dbReference type="NCBI Taxonomy" id="945550"/>
    <lineage>
        <taxon>Bacteria</taxon>
        <taxon>Pseudomonadati</taxon>
        <taxon>Pseudomonadota</taxon>
        <taxon>Gammaproteobacteria</taxon>
        <taxon>Vibrionales</taxon>
        <taxon>Vibrionaceae</taxon>
        <taxon>Vibrio</taxon>
        <taxon>Vibrio oreintalis group</taxon>
    </lineage>
</organism>
<protein>
    <submittedName>
        <fullName evidence="1">Sporulation-control protein</fullName>
    </submittedName>
</protein>
<dbReference type="AlphaFoldDB" id="E8M651"/>
<evidence type="ECO:0000313" key="1">
    <source>
        <dbReference type="EMBL" id="EGA70501.1"/>
    </source>
</evidence>
<gene>
    <name evidence="1" type="ORF">VISI1226_00510</name>
</gene>
<comment type="caution">
    <text evidence="1">The sequence shown here is derived from an EMBL/GenBank/DDBJ whole genome shotgun (WGS) entry which is preliminary data.</text>
</comment>
<evidence type="ECO:0000313" key="2">
    <source>
        <dbReference type="Proteomes" id="UP000006228"/>
    </source>
</evidence>
<proteinExistence type="predicted"/>
<dbReference type="InterPro" id="IPR009776">
    <property type="entry name" value="Spore_0_M"/>
</dbReference>
<dbReference type="eggNOG" id="COG4326">
    <property type="taxonomic scope" value="Bacteria"/>
</dbReference>
<dbReference type="Pfam" id="PF07070">
    <property type="entry name" value="Spo0M"/>
    <property type="match status" value="1"/>
</dbReference>
<dbReference type="PANTHER" id="PTHR40053">
    <property type="entry name" value="SPORULATION-CONTROL PROTEIN SPO0M"/>
    <property type="match status" value="1"/>
</dbReference>
<dbReference type="PANTHER" id="PTHR40053:SF1">
    <property type="entry name" value="SPORULATION-CONTROL PROTEIN SPO0M"/>
    <property type="match status" value="1"/>
</dbReference>
<dbReference type="RefSeq" id="WP_008076452.1">
    <property type="nucleotide sequence ID" value="NZ_AEVT01000058.1"/>
</dbReference>
<accession>E8M651</accession>
<reference evidence="1 2" key="1">
    <citation type="journal article" date="2012" name="Int. J. Syst. Evol. Microbiol.">
        <title>Vibrio caribbeanicus sp. nov., isolated from the marine sponge Scleritoderma cyanea.</title>
        <authorList>
            <person name="Hoffmann M."/>
            <person name="Monday S.R."/>
            <person name="Allard M.W."/>
            <person name="Strain E.A."/>
            <person name="Whittaker P."/>
            <person name="Naum M."/>
            <person name="McCarthy P.J."/>
            <person name="Lopez J.V."/>
            <person name="Fischer M."/>
            <person name="Brown E.W."/>
        </authorList>
    </citation>
    <scope>NUCLEOTIDE SEQUENCE [LARGE SCALE GENOMIC DNA]</scope>
    <source>
        <strain evidence="2">DSMZ 21326</strain>
    </source>
</reference>
<dbReference type="Proteomes" id="UP000006228">
    <property type="component" value="Unassembled WGS sequence"/>
</dbReference>